<dbReference type="EMBL" id="BRYA01000304">
    <property type="protein sequence ID" value="GMI46547.1"/>
    <property type="molecule type" value="Genomic_DNA"/>
</dbReference>
<dbReference type="AlphaFoldDB" id="A0A9W7GMA7"/>
<feature type="compositionally biased region" description="Low complexity" evidence="1">
    <location>
        <begin position="141"/>
        <end position="154"/>
    </location>
</feature>
<feature type="region of interest" description="Disordered" evidence="1">
    <location>
        <begin position="117"/>
        <end position="213"/>
    </location>
</feature>
<gene>
    <name evidence="2" type="ORF">TrCOL_g13394</name>
</gene>
<accession>A0A9W7GMA7</accession>
<feature type="compositionally biased region" description="Gly residues" evidence="1">
    <location>
        <begin position="196"/>
        <end position="212"/>
    </location>
</feature>
<name>A0A9W7GMA7_9STRA</name>
<organism evidence="2 3">
    <name type="scientific">Triparma columacea</name>
    <dbReference type="NCBI Taxonomy" id="722753"/>
    <lineage>
        <taxon>Eukaryota</taxon>
        <taxon>Sar</taxon>
        <taxon>Stramenopiles</taxon>
        <taxon>Ochrophyta</taxon>
        <taxon>Bolidophyceae</taxon>
        <taxon>Parmales</taxon>
        <taxon>Triparmaceae</taxon>
        <taxon>Triparma</taxon>
    </lineage>
</organism>
<feature type="region of interest" description="Disordered" evidence="1">
    <location>
        <begin position="1"/>
        <end position="21"/>
    </location>
</feature>
<feature type="region of interest" description="Disordered" evidence="1">
    <location>
        <begin position="40"/>
        <end position="67"/>
    </location>
</feature>
<feature type="compositionally biased region" description="Low complexity" evidence="1">
    <location>
        <begin position="49"/>
        <end position="61"/>
    </location>
</feature>
<reference evidence="3" key="1">
    <citation type="journal article" date="2023" name="Commun. Biol.">
        <title>Genome analysis of Parmales, the sister group of diatoms, reveals the evolutionary specialization of diatoms from phago-mixotrophs to photoautotrophs.</title>
        <authorList>
            <person name="Ban H."/>
            <person name="Sato S."/>
            <person name="Yoshikawa S."/>
            <person name="Yamada K."/>
            <person name="Nakamura Y."/>
            <person name="Ichinomiya M."/>
            <person name="Sato N."/>
            <person name="Blanc-Mathieu R."/>
            <person name="Endo H."/>
            <person name="Kuwata A."/>
            <person name="Ogata H."/>
        </authorList>
    </citation>
    <scope>NUCLEOTIDE SEQUENCE [LARGE SCALE GENOMIC DNA]</scope>
</reference>
<sequence>MSDAAAFFASKKKKGDKKKKKFKSFNANKVEIDEVITTRHVDDQKNDNTDTTVDNLNLQDNQEGWKDPTAATNKVVVVSSMQLKDIEPGAVQGGEGGEKEEVAEQVRVEEIRAQLQEVRVKAREAAVGDGKDKEEDKKADQQQPAPEQGQAQGGEQKKWISPRLRQAQATGTAGSGGLSSSNPFGTGSSSSSRYSGGLGAGTRYGGVGGNAGGIRKVDTSDTMAFPTLGGGKVATAAKGAWGEGGGGKEVEEEEGVQGGESVFKFAGGGEGGEEVGGVEKEGEGEGEVKTEKKKKKKKKKDLADFEM</sequence>
<keyword evidence="3" id="KW-1185">Reference proteome</keyword>
<proteinExistence type="predicted"/>
<comment type="caution">
    <text evidence="2">The sequence shown here is derived from an EMBL/GenBank/DDBJ whole genome shotgun (WGS) entry which is preliminary data.</text>
</comment>
<feature type="compositionally biased region" description="Basic residues" evidence="1">
    <location>
        <begin position="291"/>
        <end position="300"/>
    </location>
</feature>
<feature type="compositionally biased region" description="Basic residues" evidence="1">
    <location>
        <begin position="10"/>
        <end position="21"/>
    </location>
</feature>
<feature type="compositionally biased region" description="Basic and acidic residues" evidence="1">
    <location>
        <begin position="117"/>
        <end position="140"/>
    </location>
</feature>
<dbReference type="Proteomes" id="UP001165065">
    <property type="component" value="Unassembled WGS sequence"/>
</dbReference>
<feature type="compositionally biased region" description="Basic and acidic residues" evidence="1">
    <location>
        <begin position="277"/>
        <end position="290"/>
    </location>
</feature>
<feature type="region of interest" description="Disordered" evidence="1">
    <location>
        <begin position="236"/>
        <end position="307"/>
    </location>
</feature>
<evidence type="ECO:0000313" key="2">
    <source>
        <dbReference type="EMBL" id="GMI46547.1"/>
    </source>
</evidence>
<evidence type="ECO:0000256" key="1">
    <source>
        <dbReference type="SAM" id="MobiDB-lite"/>
    </source>
</evidence>
<evidence type="ECO:0000313" key="3">
    <source>
        <dbReference type="Proteomes" id="UP001165065"/>
    </source>
</evidence>
<feature type="compositionally biased region" description="Low complexity" evidence="1">
    <location>
        <begin position="178"/>
        <end position="195"/>
    </location>
</feature>
<protein>
    <submittedName>
        <fullName evidence="2">Uncharacterized protein</fullName>
    </submittedName>
</protein>